<dbReference type="Proteomes" id="UP000218677">
    <property type="component" value="Unassembled WGS sequence"/>
</dbReference>
<dbReference type="PANTHER" id="PTHR47506">
    <property type="entry name" value="TRANSCRIPTIONAL REGULATORY PROTEIN"/>
    <property type="match status" value="1"/>
</dbReference>
<evidence type="ECO:0000313" key="6">
    <source>
        <dbReference type="EMBL" id="PCF95772.1"/>
    </source>
</evidence>
<accession>A0A2A4HLK2</accession>
<feature type="domain" description="HTH tetR-type" evidence="5">
    <location>
        <begin position="1"/>
        <end position="61"/>
    </location>
</feature>
<evidence type="ECO:0000256" key="3">
    <source>
        <dbReference type="ARBA" id="ARBA00023163"/>
    </source>
</evidence>
<dbReference type="RefSeq" id="WP_096651469.1">
    <property type="nucleotide sequence ID" value="NZ_NWUX01000007.1"/>
</dbReference>
<evidence type="ECO:0000256" key="2">
    <source>
        <dbReference type="ARBA" id="ARBA00023125"/>
    </source>
</evidence>
<dbReference type="InterPro" id="IPR009057">
    <property type="entry name" value="Homeodomain-like_sf"/>
</dbReference>
<dbReference type="SUPFAM" id="SSF46689">
    <property type="entry name" value="Homeodomain-like"/>
    <property type="match status" value="1"/>
</dbReference>
<evidence type="ECO:0000256" key="4">
    <source>
        <dbReference type="PROSITE-ProRule" id="PRU00335"/>
    </source>
</evidence>
<dbReference type="PROSITE" id="PS50977">
    <property type="entry name" value="HTH_TETR_2"/>
    <property type="match status" value="1"/>
</dbReference>
<sequence length="199" mass="22106">MERREQLVSVAFGLFYRYGVHAIGINRVIAESGVAKKTLYNHFPSKEALVAATVEYRDRQFSSWIEGRTQLAPDGQSAILALFDALDDWFNEREKLIHPFHGCYFINVSAEFSDLNHPVHQQCASHKRSMLGLISGYISQIFSDEKTVVTLSEAVATLKEGATVQAHVMGDLKAAVKAKAIAEELLKARFADHATAVLL</sequence>
<dbReference type="SUPFAM" id="SSF48498">
    <property type="entry name" value="Tetracyclin repressor-like, C-terminal domain"/>
    <property type="match status" value="1"/>
</dbReference>
<organism evidence="6 7">
    <name type="scientific">Vreelandella nigrificans</name>
    <dbReference type="NCBI Taxonomy" id="2042704"/>
    <lineage>
        <taxon>Bacteria</taxon>
        <taxon>Pseudomonadati</taxon>
        <taxon>Pseudomonadota</taxon>
        <taxon>Gammaproteobacteria</taxon>
        <taxon>Oceanospirillales</taxon>
        <taxon>Halomonadaceae</taxon>
        <taxon>Vreelandella</taxon>
    </lineage>
</organism>
<keyword evidence="3" id="KW-0804">Transcription</keyword>
<keyword evidence="2 4" id="KW-0238">DNA-binding</keyword>
<dbReference type="InterPro" id="IPR036271">
    <property type="entry name" value="Tet_transcr_reg_TetR-rel_C_sf"/>
</dbReference>
<dbReference type="PANTHER" id="PTHR47506:SF3">
    <property type="entry name" value="HTH-TYPE TRANSCRIPTIONAL REGULATOR LMRA"/>
    <property type="match status" value="1"/>
</dbReference>
<protein>
    <submittedName>
        <fullName evidence="6">TetR family transcriptional regulator</fullName>
    </submittedName>
</protein>
<keyword evidence="7" id="KW-1185">Reference proteome</keyword>
<dbReference type="EMBL" id="NWUX01000007">
    <property type="protein sequence ID" value="PCF95772.1"/>
    <property type="molecule type" value="Genomic_DNA"/>
</dbReference>
<dbReference type="Pfam" id="PF00440">
    <property type="entry name" value="TetR_N"/>
    <property type="match status" value="1"/>
</dbReference>
<dbReference type="AlphaFoldDB" id="A0A2A4HLK2"/>
<feature type="DNA-binding region" description="H-T-H motif" evidence="4">
    <location>
        <begin position="24"/>
        <end position="43"/>
    </location>
</feature>
<reference evidence="7" key="1">
    <citation type="submission" date="2017-09" db="EMBL/GenBank/DDBJ databases">
        <authorList>
            <person name="Cho G.-S."/>
            <person name="Oguntoyinbo F.A."/>
            <person name="Cnockaert M."/>
            <person name="Kabisch J."/>
            <person name="Neve H."/>
            <person name="Bockelmann W."/>
            <person name="Wenning M."/>
            <person name="Franz C.M."/>
            <person name="Vandamme P."/>
        </authorList>
    </citation>
    <scope>NUCLEOTIDE SEQUENCE [LARGE SCALE GENOMIC DNA]</scope>
    <source>
        <strain evidence="7">MBT G8648</strain>
    </source>
</reference>
<dbReference type="OrthoDB" id="116240at2"/>
<gene>
    <name evidence="6" type="ORF">CPA45_10330</name>
</gene>
<comment type="caution">
    <text evidence="6">The sequence shown here is derived from an EMBL/GenBank/DDBJ whole genome shotgun (WGS) entry which is preliminary data.</text>
</comment>
<evidence type="ECO:0000313" key="7">
    <source>
        <dbReference type="Proteomes" id="UP000218677"/>
    </source>
</evidence>
<dbReference type="InterPro" id="IPR001647">
    <property type="entry name" value="HTH_TetR"/>
</dbReference>
<dbReference type="PRINTS" id="PR00455">
    <property type="entry name" value="HTHTETR"/>
</dbReference>
<name>A0A2A4HLK2_9GAMM</name>
<evidence type="ECO:0000256" key="1">
    <source>
        <dbReference type="ARBA" id="ARBA00023015"/>
    </source>
</evidence>
<proteinExistence type="predicted"/>
<evidence type="ECO:0000259" key="5">
    <source>
        <dbReference type="PROSITE" id="PS50977"/>
    </source>
</evidence>
<dbReference type="GO" id="GO:0003677">
    <property type="term" value="F:DNA binding"/>
    <property type="evidence" value="ECO:0007669"/>
    <property type="project" value="UniProtKB-UniRule"/>
</dbReference>
<dbReference type="Gene3D" id="1.10.357.10">
    <property type="entry name" value="Tetracycline Repressor, domain 2"/>
    <property type="match status" value="1"/>
</dbReference>
<keyword evidence="1" id="KW-0805">Transcription regulation</keyword>